<keyword evidence="4" id="KW-1185">Reference proteome</keyword>
<name>A0A5B8XKW9_9DELT</name>
<keyword evidence="1" id="KW-0812">Transmembrane</keyword>
<gene>
    <name evidence="3" type="ORF">FRD01_02915</name>
</gene>
<feature type="domain" description="Mce/MlaD" evidence="2">
    <location>
        <begin position="40"/>
        <end position="123"/>
    </location>
</feature>
<evidence type="ECO:0000259" key="2">
    <source>
        <dbReference type="Pfam" id="PF02470"/>
    </source>
</evidence>
<dbReference type="OrthoDB" id="5294672at2"/>
<dbReference type="RefSeq" id="WP_146957485.1">
    <property type="nucleotide sequence ID" value="NZ_CP042467.1"/>
</dbReference>
<protein>
    <submittedName>
        <fullName evidence="3">MCE family protein</fullName>
    </submittedName>
</protein>
<keyword evidence="1" id="KW-0472">Membrane</keyword>
<evidence type="ECO:0000256" key="1">
    <source>
        <dbReference type="SAM" id="Phobius"/>
    </source>
</evidence>
<feature type="transmembrane region" description="Helical" evidence="1">
    <location>
        <begin position="12"/>
        <end position="31"/>
    </location>
</feature>
<dbReference type="Proteomes" id="UP000321595">
    <property type="component" value="Chromosome"/>
</dbReference>
<dbReference type="Pfam" id="PF02470">
    <property type="entry name" value="MlaD"/>
    <property type="match status" value="1"/>
</dbReference>
<sequence length="350" mass="37939">MQKKETAIEVKVGALVLFSSALLVAFVLLLGDFSFSDGFEFDVEFNNAGGLKPGADVAIAGISVGNVKQLRFTENENRDPEGAAVAVRATLKIDDEYADSVRDNSQFFITTRGVLGEPYIEIVTNNFDGKPVAKGDVLKGVDPPRMDIIISKATELISSLNELFDDPNIKTRELISNTASLMKTLDSLVVDNREDLDQTIDSVRLTSEEAAKLMAALNVAVDDGNALRSTINDLSATSRNARNIASKVDGKIDPLLDDLGVATSNARSVSESADRLITGNEGKITASLDNLEVSSKRLASMSADAEDVVQGIKRGEGTVGALLSERELYDDLKEMLRNIKQRPWKIVWKE</sequence>
<keyword evidence="1" id="KW-1133">Transmembrane helix</keyword>
<evidence type="ECO:0000313" key="4">
    <source>
        <dbReference type="Proteomes" id="UP000321595"/>
    </source>
</evidence>
<dbReference type="InterPro" id="IPR052336">
    <property type="entry name" value="MlaD_Phospholipid_Transporter"/>
</dbReference>
<reference evidence="3 4" key="1">
    <citation type="submission" date="2019-08" db="EMBL/GenBank/DDBJ databases">
        <authorList>
            <person name="Liang Q."/>
        </authorList>
    </citation>
    <scope>NUCLEOTIDE SEQUENCE [LARGE SCALE GENOMIC DNA]</scope>
    <source>
        <strain evidence="3 4">V1718</strain>
    </source>
</reference>
<evidence type="ECO:0000313" key="3">
    <source>
        <dbReference type="EMBL" id="QED26224.1"/>
    </source>
</evidence>
<dbReference type="AlphaFoldDB" id="A0A5B8XKW9"/>
<accession>A0A5B8XKW9</accession>
<organism evidence="3 4">
    <name type="scientific">Microvenator marinus</name>
    <dbReference type="NCBI Taxonomy" id="2600177"/>
    <lineage>
        <taxon>Bacteria</taxon>
        <taxon>Deltaproteobacteria</taxon>
        <taxon>Bradymonadales</taxon>
        <taxon>Microvenatoraceae</taxon>
        <taxon>Microvenator</taxon>
    </lineage>
</organism>
<dbReference type="PANTHER" id="PTHR33371">
    <property type="entry name" value="INTERMEMBRANE PHOSPHOLIPID TRANSPORT SYSTEM BINDING PROTEIN MLAD-RELATED"/>
    <property type="match status" value="1"/>
</dbReference>
<dbReference type="KEGG" id="bbae:FRD01_02915"/>
<proteinExistence type="predicted"/>
<dbReference type="PANTHER" id="PTHR33371:SF4">
    <property type="entry name" value="INTERMEMBRANE PHOSPHOLIPID TRANSPORT SYSTEM BINDING PROTEIN MLAD"/>
    <property type="match status" value="1"/>
</dbReference>
<dbReference type="InterPro" id="IPR003399">
    <property type="entry name" value="Mce/MlaD"/>
</dbReference>
<dbReference type="EMBL" id="CP042467">
    <property type="protein sequence ID" value="QED26224.1"/>
    <property type="molecule type" value="Genomic_DNA"/>
</dbReference>